<reference evidence="1" key="1">
    <citation type="submission" date="2023-03" db="EMBL/GenBank/DDBJ databases">
        <title>MT1 and MT2 Draft Genomes of Novel Species.</title>
        <authorList>
            <person name="Venkateswaran K."/>
        </authorList>
    </citation>
    <scope>NUCLEOTIDE SEQUENCE</scope>
    <source>
        <strain evidence="1">F6_3S_P_1C</strain>
    </source>
</reference>
<name>A0ABT8JKT9_9BACL</name>
<accession>A0ABT8JKT9</accession>
<protein>
    <submittedName>
        <fullName evidence="1">Uncharacterized protein</fullName>
    </submittedName>
</protein>
<keyword evidence="2" id="KW-1185">Reference proteome</keyword>
<evidence type="ECO:0000313" key="2">
    <source>
        <dbReference type="Proteomes" id="UP001174205"/>
    </source>
</evidence>
<organism evidence="1 2">
    <name type="scientific">Paenibacillus vandeheii</name>
    <dbReference type="NCBI Taxonomy" id="3035917"/>
    <lineage>
        <taxon>Bacteria</taxon>
        <taxon>Bacillati</taxon>
        <taxon>Bacillota</taxon>
        <taxon>Bacilli</taxon>
        <taxon>Bacillales</taxon>
        <taxon>Paenibacillaceae</taxon>
        <taxon>Paenibacillus</taxon>
    </lineage>
</organism>
<dbReference type="Proteomes" id="UP001174205">
    <property type="component" value="Unassembled WGS sequence"/>
</dbReference>
<proteinExistence type="predicted"/>
<dbReference type="EMBL" id="JAROCD010000026">
    <property type="protein sequence ID" value="MDN4605685.1"/>
    <property type="molecule type" value="Genomic_DNA"/>
</dbReference>
<dbReference type="RefSeq" id="WP_301249962.1">
    <property type="nucleotide sequence ID" value="NZ_JAROCD010000026.1"/>
</dbReference>
<sequence length="67" mass="6810">MCSRFCSPFPLAVGHRSANPARLRCGAAPAGQLLRLAALAPVAPQGGAKGVRAAYGAARYVCLANKS</sequence>
<comment type="caution">
    <text evidence="1">The sequence shown here is derived from an EMBL/GenBank/DDBJ whole genome shotgun (WGS) entry which is preliminary data.</text>
</comment>
<gene>
    <name evidence="1" type="ORF">P5G61_30975</name>
</gene>
<evidence type="ECO:0000313" key="1">
    <source>
        <dbReference type="EMBL" id="MDN4605685.1"/>
    </source>
</evidence>